<dbReference type="PANTHER" id="PTHR43800">
    <property type="entry name" value="PEPTIDYL-LYSINE N-ACETYLTRANSFERASE YJAB"/>
    <property type="match status" value="1"/>
</dbReference>
<sequence length="155" mass="18105">MQISFAKFEDLPEILSLQKECYIEEAELYEDFNIPPLTQTLEELQTDYSKEKIIKIESEGKIIGSVRGQLLQHSCQIGRLIVDKKFRNKGLGKQLMNAIESEFITAKRFELFTGHKSERNLYLYKKLGYKIFDKKKVNDKLTFIFLEKNTTNAAQ</sequence>
<dbReference type="AlphaFoldDB" id="A0A4Q7NY04"/>
<keyword evidence="2" id="KW-0012">Acyltransferase</keyword>
<name>A0A4Q7NY04_9FLAO</name>
<evidence type="ECO:0000256" key="2">
    <source>
        <dbReference type="ARBA" id="ARBA00023315"/>
    </source>
</evidence>
<dbReference type="Proteomes" id="UP000292262">
    <property type="component" value="Unassembled WGS sequence"/>
</dbReference>
<gene>
    <name evidence="4" type="ORF">EV197_2932</name>
</gene>
<dbReference type="CDD" id="cd04301">
    <property type="entry name" value="NAT_SF"/>
    <property type="match status" value="1"/>
</dbReference>
<evidence type="ECO:0000313" key="4">
    <source>
        <dbReference type="EMBL" id="RZS92296.1"/>
    </source>
</evidence>
<dbReference type="OrthoDB" id="9813917at2"/>
<dbReference type="GO" id="GO:0016747">
    <property type="term" value="F:acyltransferase activity, transferring groups other than amino-acyl groups"/>
    <property type="evidence" value="ECO:0007669"/>
    <property type="project" value="InterPro"/>
</dbReference>
<proteinExistence type="predicted"/>
<keyword evidence="5" id="KW-1185">Reference proteome</keyword>
<dbReference type="RefSeq" id="WP_130287456.1">
    <property type="nucleotide sequence ID" value="NZ_SGXE01000004.1"/>
</dbReference>
<accession>A0A4Q7NY04</accession>
<protein>
    <submittedName>
        <fullName evidence="4">Acetyltransferase (GNAT) family protein</fullName>
    </submittedName>
</protein>
<reference evidence="4 5" key="1">
    <citation type="submission" date="2019-02" db="EMBL/GenBank/DDBJ databases">
        <title>Genomic Encyclopedia of Type Strains, Phase IV (KMG-IV): sequencing the most valuable type-strain genomes for metagenomic binning, comparative biology and taxonomic classification.</title>
        <authorList>
            <person name="Goeker M."/>
        </authorList>
    </citation>
    <scope>NUCLEOTIDE SEQUENCE [LARGE SCALE GENOMIC DNA]</scope>
    <source>
        <strain evidence="4 5">DSM 17196</strain>
    </source>
</reference>
<dbReference type="Pfam" id="PF00583">
    <property type="entry name" value="Acetyltransf_1"/>
    <property type="match status" value="1"/>
</dbReference>
<dbReference type="SUPFAM" id="SSF55729">
    <property type="entry name" value="Acyl-CoA N-acyltransferases (Nat)"/>
    <property type="match status" value="1"/>
</dbReference>
<dbReference type="InterPro" id="IPR016181">
    <property type="entry name" value="Acyl_CoA_acyltransferase"/>
</dbReference>
<organism evidence="4 5">
    <name type="scientific">Aquimarina brevivitae</name>
    <dbReference type="NCBI Taxonomy" id="323412"/>
    <lineage>
        <taxon>Bacteria</taxon>
        <taxon>Pseudomonadati</taxon>
        <taxon>Bacteroidota</taxon>
        <taxon>Flavobacteriia</taxon>
        <taxon>Flavobacteriales</taxon>
        <taxon>Flavobacteriaceae</taxon>
        <taxon>Aquimarina</taxon>
    </lineage>
</organism>
<dbReference type="PROSITE" id="PS51186">
    <property type="entry name" value="GNAT"/>
    <property type="match status" value="1"/>
</dbReference>
<evidence type="ECO:0000259" key="3">
    <source>
        <dbReference type="PROSITE" id="PS51186"/>
    </source>
</evidence>
<dbReference type="EMBL" id="SGXE01000004">
    <property type="protein sequence ID" value="RZS92296.1"/>
    <property type="molecule type" value="Genomic_DNA"/>
</dbReference>
<dbReference type="InterPro" id="IPR000182">
    <property type="entry name" value="GNAT_dom"/>
</dbReference>
<keyword evidence="1 4" id="KW-0808">Transferase</keyword>
<feature type="domain" description="N-acetyltransferase" evidence="3">
    <location>
        <begin position="1"/>
        <end position="151"/>
    </location>
</feature>
<dbReference type="Gene3D" id="3.40.630.30">
    <property type="match status" value="1"/>
</dbReference>
<evidence type="ECO:0000256" key="1">
    <source>
        <dbReference type="ARBA" id="ARBA00022679"/>
    </source>
</evidence>
<comment type="caution">
    <text evidence="4">The sequence shown here is derived from an EMBL/GenBank/DDBJ whole genome shotgun (WGS) entry which is preliminary data.</text>
</comment>
<dbReference type="PANTHER" id="PTHR43800:SF1">
    <property type="entry name" value="PEPTIDYL-LYSINE N-ACETYLTRANSFERASE YJAB"/>
    <property type="match status" value="1"/>
</dbReference>
<evidence type="ECO:0000313" key="5">
    <source>
        <dbReference type="Proteomes" id="UP000292262"/>
    </source>
</evidence>